<gene>
    <name evidence="1" type="ORF">METZ01_LOCUS77421</name>
</gene>
<proteinExistence type="predicted"/>
<reference evidence="1" key="1">
    <citation type="submission" date="2018-05" db="EMBL/GenBank/DDBJ databases">
        <authorList>
            <person name="Lanie J.A."/>
            <person name="Ng W.-L."/>
            <person name="Kazmierczak K.M."/>
            <person name="Andrzejewski T.M."/>
            <person name="Davidsen T.M."/>
            <person name="Wayne K.J."/>
            <person name="Tettelin H."/>
            <person name="Glass J.I."/>
            <person name="Rusch D."/>
            <person name="Podicherti R."/>
            <person name="Tsui H.-C.T."/>
            <person name="Winkler M.E."/>
        </authorList>
    </citation>
    <scope>NUCLEOTIDE SEQUENCE</scope>
</reference>
<feature type="non-terminal residue" evidence="1">
    <location>
        <position position="1"/>
    </location>
</feature>
<sequence length="234" mass="26235">LWRTKIMKKIYALAFSLLFTLSAAAEVGTVSLWQVTPGKNQEAIARTTAFAPIMEEITGAQISVGMDQFNTIHWVQVYEDWEAWGKGGDALGQNNSEKFAEVIAKYPRTTPPIMTLADRFELNLVKMNSTDNANVSWITQWDSRQGQQQTTIANAMQFVPVHEKLGGNIAISADNLGNVYYANSFENWADMGRWIEVANASEDVATLWASLLTEEPVAEAVKHYRVRWFVQPEG</sequence>
<dbReference type="AlphaFoldDB" id="A0A381UB31"/>
<accession>A0A381UB31</accession>
<protein>
    <recommendedName>
        <fullName evidence="2">NIPSNAP domain-containing protein</fullName>
    </recommendedName>
</protein>
<organism evidence="1">
    <name type="scientific">marine metagenome</name>
    <dbReference type="NCBI Taxonomy" id="408172"/>
    <lineage>
        <taxon>unclassified sequences</taxon>
        <taxon>metagenomes</taxon>
        <taxon>ecological metagenomes</taxon>
    </lineage>
</organism>
<evidence type="ECO:0008006" key="2">
    <source>
        <dbReference type="Google" id="ProtNLM"/>
    </source>
</evidence>
<dbReference type="EMBL" id="UINC01005953">
    <property type="protein sequence ID" value="SVA24567.1"/>
    <property type="molecule type" value="Genomic_DNA"/>
</dbReference>
<name>A0A381UB31_9ZZZZ</name>
<evidence type="ECO:0000313" key="1">
    <source>
        <dbReference type="EMBL" id="SVA24567.1"/>
    </source>
</evidence>